<dbReference type="SUPFAM" id="SSF82679">
    <property type="entry name" value="N-utilization substance G protein NusG, N-terminal domain"/>
    <property type="match status" value="1"/>
</dbReference>
<evidence type="ECO:0000259" key="4">
    <source>
        <dbReference type="SMART" id="SM00738"/>
    </source>
</evidence>
<evidence type="ECO:0000256" key="2">
    <source>
        <dbReference type="ARBA" id="ARBA00023015"/>
    </source>
</evidence>
<dbReference type="Proteomes" id="UP000601041">
    <property type="component" value="Unassembled WGS sequence"/>
</dbReference>
<dbReference type="InterPro" id="IPR014722">
    <property type="entry name" value="Rib_uL2_dom2"/>
</dbReference>
<dbReference type="Gene3D" id="2.30.30.30">
    <property type="match status" value="1"/>
</dbReference>
<dbReference type="EMBL" id="CABFWE030000005">
    <property type="protein sequence ID" value="CAD7036507.1"/>
    <property type="molecule type" value="Genomic_DNA"/>
</dbReference>
<keyword evidence="3" id="KW-0804">Transcription</keyword>
<dbReference type="Pfam" id="PF02357">
    <property type="entry name" value="NusG"/>
    <property type="match status" value="1"/>
</dbReference>
<dbReference type="InterPro" id="IPR006645">
    <property type="entry name" value="NGN-like_dom"/>
</dbReference>
<dbReference type="PANTHER" id="PTHR30265">
    <property type="entry name" value="RHO-INTERACTING TRANSCRIPTION TERMINATION FACTOR NUSG"/>
    <property type="match status" value="1"/>
</dbReference>
<keyword evidence="2" id="KW-0805">Transcription regulation</keyword>
<proteinExistence type="predicted"/>
<protein>
    <submittedName>
        <fullName evidence="5">Transcription anti-termination protein</fullName>
    </submittedName>
</protein>
<dbReference type="CDD" id="cd08000">
    <property type="entry name" value="NGN"/>
    <property type="match status" value="1"/>
</dbReference>
<accession>A0ABM8PLM5</accession>
<dbReference type="SMART" id="SM00738">
    <property type="entry name" value="NGN"/>
    <property type="match status" value="1"/>
</dbReference>
<sequence>MMQHRKLVGTMIVVPVRECFADRMRRIAARNLREASMDVTEKHPDSANWYCLHVAKGRETAVENDLREANVEVFVPREREMQVRHGRKIEVEIPFFPGYLLVRCVPSAAAFNGLRRQRHVLDIIGGSDGRYHVIRDEAINAFKNMAVTGIPRVATDKTFKDGDEADIVDGPFIGFCCLVLSVKWSRQAKARVLINLPGRQFEIDSMPLAFLKKL</sequence>
<keyword evidence="1" id="KW-0889">Transcription antitermination</keyword>
<evidence type="ECO:0000313" key="6">
    <source>
        <dbReference type="Proteomes" id="UP000601041"/>
    </source>
</evidence>
<evidence type="ECO:0000313" key="5">
    <source>
        <dbReference type="EMBL" id="CAD7036507.1"/>
    </source>
</evidence>
<keyword evidence="6" id="KW-1185">Reference proteome</keyword>
<organism evidence="5 6">
    <name type="scientific">Pseudorhizobium halotolerans</name>
    <dbReference type="NCBI Taxonomy" id="1233081"/>
    <lineage>
        <taxon>Bacteria</taxon>
        <taxon>Pseudomonadati</taxon>
        <taxon>Pseudomonadota</taxon>
        <taxon>Alphaproteobacteria</taxon>
        <taxon>Hyphomicrobiales</taxon>
        <taxon>Rhizobiaceae</taxon>
        <taxon>Rhizobium/Agrobacterium group</taxon>
        <taxon>Pseudorhizobium</taxon>
    </lineage>
</organism>
<dbReference type="PANTHER" id="PTHR30265:SF4">
    <property type="entry name" value="KOW MOTIF FAMILY PROTEIN, EXPRESSED"/>
    <property type="match status" value="1"/>
</dbReference>
<gene>
    <name evidence="5" type="ORF">RHAB21_02533</name>
</gene>
<comment type="caution">
    <text evidence="5">The sequence shown here is derived from an EMBL/GenBank/DDBJ whole genome shotgun (WGS) entry which is preliminary data.</text>
</comment>
<evidence type="ECO:0000256" key="1">
    <source>
        <dbReference type="ARBA" id="ARBA00022814"/>
    </source>
</evidence>
<dbReference type="InterPro" id="IPR036735">
    <property type="entry name" value="NGN_dom_sf"/>
</dbReference>
<feature type="domain" description="NusG-like N-terminal" evidence="4">
    <location>
        <begin position="46"/>
        <end position="146"/>
    </location>
</feature>
<evidence type="ECO:0000256" key="3">
    <source>
        <dbReference type="ARBA" id="ARBA00023163"/>
    </source>
</evidence>
<dbReference type="InterPro" id="IPR043425">
    <property type="entry name" value="NusG-like"/>
</dbReference>
<reference evidence="5 6" key="1">
    <citation type="submission" date="2020-11" db="EMBL/GenBank/DDBJ databases">
        <authorList>
            <person name="Lassalle F."/>
        </authorList>
    </citation>
    <scope>NUCLEOTIDE SEQUENCE [LARGE SCALE GENOMIC DNA]</scope>
    <source>
        <strain evidence="5 6">AB21</strain>
    </source>
</reference>
<name>A0ABM8PLM5_9HYPH</name>
<dbReference type="Gene3D" id="3.30.70.940">
    <property type="entry name" value="NusG, N-terminal domain"/>
    <property type="match status" value="1"/>
</dbReference>